<protein>
    <recommendedName>
        <fullName evidence="2">MITD1 C-terminal phospholipase D-like domain-containing protein</fullName>
    </recommendedName>
</protein>
<evidence type="ECO:0000313" key="3">
    <source>
        <dbReference type="EMBL" id="JAS21683.1"/>
    </source>
</evidence>
<feature type="region of interest" description="Disordered" evidence="1">
    <location>
        <begin position="180"/>
        <end position="219"/>
    </location>
</feature>
<dbReference type="Gene3D" id="3.30.870.30">
    <property type="entry name" value="MITD, C-terminal phospholipase D-like domain"/>
    <property type="match status" value="1"/>
</dbReference>
<dbReference type="InterPro" id="IPR032341">
    <property type="entry name" value="MITD1_C"/>
</dbReference>
<evidence type="ECO:0000259" key="2">
    <source>
        <dbReference type="Pfam" id="PF16565"/>
    </source>
</evidence>
<dbReference type="SUPFAM" id="SSF116846">
    <property type="entry name" value="MIT domain"/>
    <property type="match status" value="1"/>
</dbReference>
<name>A0A1B6D7L9_9HEMI</name>
<feature type="domain" description="MITD1 C-terminal phospholipase D-like" evidence="2">
    <location>
        <begin position="64"/>
        <end position="179"/>
    </location>
</feature>
<feature type="non-terminal residue" evidence="3">
    <location>
        <position position="1"/>
    </location>
</feature>
<organism evidence="3">
    <name type="scientific">Clastoptera arizonana</name>
    <name type="common">Arizona spittle bug</name>
    <dbReference type="NCBI Taxonomy" id="38151"/>
    <lineage>
        <taxon>Eukaryota</taxon>
        <taxon>Metazoa</taxon>
        <taxon>Ecdysozoa</taxon>
        <taxon>Arthropoda</taxon>
        <taxon>Hexapoda</taxon>
        <taxon>Insecta</taxon>
        <taxon>Pterygota</taxon>
        <taxon>Neoptera</taxon>
        <taxon>Paraneoptera</taxon>
        <taxon>Hemiptera</taxon>
        <taxon>Auchenorrhyncha</taxon>
        <taxon>Cercopoidea</taxon>
        <taxon>Clastopteridae</taxon>
        <taxon>Clastoptera</taxon>
    </lineage>
</organism>
<accession>A0A1B6D7L9</accession>
<evidence type="ECO:0000256" key="1">
    <source>
        <dbReference type="SAM" id="MobiDB-lite"/>
    </source>
</evidence>
<reference evidence="3" key="1">
    <citation type="submission" date="2015-12" db="EMBL/GenBank/DDBJ databases">
        <title>De novo transcriptome assembly of four potential Pierce s Disease insect vectors from Arizona vineyards.</title>
        <authorList>
            <person name="Tassone E.E."/>
        </authorList>
    </citation>
    <scope>NUCLEOTIDE SEQUENCE</scope>
</reference>
<dbReference type="PANTHER" id="PTHR21222">
    <property type="entry name" value="MIT DOMAIN-CONTAINING PROTEIN 1"/>
    <property type="match status" value="1"/>
</dbReference>
<dbReference type="AlphaFoldDB" id="A0A1B6D7L9"/>
<feature type="compositionally biased region" description="Basic and acidic residues" evidence="1">
    <location>
        <begin position="205"/>
        <end position="218"/>
    </location>
</feature>
<dbReference type="InterPro" id="IPR036181">
    <property type="entry name" value="MIT_dom_sf"/>
</dbReference>
<dbReference type="EMBL" id="GEDC01015615">
    <property type="protein sequence ID" value="JAS21683.1"/>
    <property type="molecule type" value="Transcribed_RNA"/>
</dbReference>
<gene>
    <name evidence="3" type="ORF">g.17571</name>
</gene>
<sequence>EALISYQEGIQILLNYSKSLTDEVKKTHFLSTIEKYITRAEELKILSEKKNVHERITIENNSIGYSYETIFQKYLDSNVFNVEIKDPHIRTLQQCKNLLCFCELLVKCCENLKTVFLLTTEDSTTDQKLWLEDLKSGLKSDFKVELTIQYTTALHDRAIVLSNGIVIKIDRGLDYFQVDDDDDDHDHDDHDHEDEDNEDEDNKDEDNKDEAGEQEEKLSISGHYDLDLCPCHKTIIEIFRKEKT</sequence>
<dbReference type="InterPro" id="IPR052817">
    <property type="entry name" value="MIT_domain_contain_protein1"/>
</dbReference>
<dbReference type="PANTHER" id="PTHR21222:SF1">
    <property type="entry name" value="MIT DOMAIN-CONTAINING PROTEIN 1"/>
    <property type="match status" value="1"/>
</dbReference>
<dbReference type="InterPro" id="IPR038113">
    <property type="entry name" value="MITD1_C_sf"/>
</dbReference>
<dbReference type="Gene3D" id="1.20.58.80">
    <property type="entry name" value="Phosphotransferase system, lactose/cellobiose-type IIA subunit"/>
    <property type="match status" value="1"/>
</dbReference>
<feature type="compositionally biased region" description="Acidic residues" evidence="1">
    <location>
        <begin position="180"/>
        <end position="204"/>
    </location>
</feature>
<dbReference type="Pfam" id="PF16565">
    <property type="entry name" value="MIT_C"/>
    <property type="match status" value="1"/>
</dbReference>
<proteinExistence type="predicted"/>